<reference evidence="2 3" key="1">
    <citation type="journal article" date="2015" name="Antimicrob. Agents Chemother.">
        <title>Whole-Genome Sequencing Identifies Emergence of a Quinolone Resistance Mutation in a Case of Stenotrophomonas maltophilia Bacteremia.</title>
        <authorList>
            <person name="Pak T.R."/>
            <person name="Altman D.R."/>
            <person name="Attie O."/>
            <person name="Sebra R."/>
            <person name="Hamula C.L."/>
            <person name="Lewis M."/>
            <person name="Deikus G."/>
            <person name="Newman L.C."/>
            <person name="Fang G."/>
            <person name="Hand J."/>
            <person name="Papel G."/>
            <person name="Wallach F."/>
            <person name="Schadt E.E."/>
            <person name="Huprikar S."/>
            <person name="van Bakel H."/>
            <person name="Kasarskis A."/>
            <person name="Bashir A."/>
        </authorList>
    </citation>
    <scope>NUCLEOTIDE SEQUENCE [LARGE SCALE GENOMIC DNA]</scope>
    <source>
        <strain evidence="2 3">ISMMS6</strain>
    </source>
</reference>
<evidence type="ECO:0000256" key="1">
    <source>
        <dbReference type="SAM" id="SignalP"/>
    </source>
</evidence>
<organism evidence="2 3">
    <name type="scientific">Stenotrophomonas maltophilia</name>
    <name type="common">Pseudomonas maltophilia</name>
    <name type="synonym">Xanthomonas maltophilia</name>
    <dbReference type="NCBI Taxonomy" id="40324"/>
    <lineage>
        <taxon>Bacteria</taxon>
        <taxon>Pseudomonadati</taxon>
        <taxon>Pseudomonadota</taxon>
        <taxon>Gammaproteobacteria</taxon>
        <taxon>Lysobacterales</taxon>
        <taxon>Lysobacteraceae</taxon>
        <taxon>Stenotrophomonas</taxon>
        <taxon>Stenotrophomonas maltophilia group</taxon>
    </lineage>
</organism>
<gene>
    <name evidence="2" type="ORF">VL23_04515</name>
</gene>
<accession>A0AB34THW1</accession>
<dbReference type="AlphaFoldDB" id="A0AB34THW1"/>
<feature type="signal peptide" evidence="1">
    <location>
        <begin position="1"/>
        <end position="24"/>
    </location>
</feature>
<feature type="chain" id="PRO_5044256022" evidence="1">
    <location>
        <begin position="25"/>
        <end position="377"/>
    </location>
</feature>
<protein>
    <submittedName>
        <fullName evidence="2">Minor pilin and initiator protein</fullName>
    </submittedName>
</protein>
<dbReference type="Gene3D" id="2.60.40.2520">
    <property type="entry name" value="CFA/I fimbrial subunit E, adhesin domain"/>
    <property type="match status" value="1"/>
</dbReference>
<sequence length="377" mass="40838">MKYRDLWKWMLACALAAVLPRAAAQQPPETHPSSAHQDIVMSWDRSAIPAEIVLWAPKTLLAYSAADPDAYGTAHLVCRSETDASEGRCPVVGWEEQAGSGGDVWLGATESRSGLRTAIRVAGGIHRPHSGQTCFSGYWSHQMFAPWSSRLERCGVHQSAGIGAQLSIPASELERLVAGKWSAQLTLEMPAQAGGPSLATYTFNLDFTITDHDAVAIYFPLFNHVTPHVGLNLRYDPIAKMIGGRNELDMCLYDGQGSQAAYLGVTVRDSSGRAPGGSGYSAWHVDGGNDDSQRLDYTVTLDHNGTPVPLRNGVEEQLHGIDSARLRLVLLPGMNQPVFCVPTPLTFETPRVPVAEKRNGRYDGALQVELRVPTATP</sequence>
<dbReference type="Gene3D" id="2.60.40.2040">
    <property type="entry name" value="CFA/I fimbrial subunit E, pilin domain"/>
    <property type="match status" value="1"/>
</dbReference>
<dbReference type="InterPro" id="IPR043037">
    <property type="entry name" value="CfaE_adhesin"/>
</dbReference>
<proteinExistence type="predicted"/>
<dbReference type="Pfam" id="PF07434">
    <property type="entry name" value="CblD"/>
    <property type="match status" value="1"/>
</dbReference>
<evidence type="ECO:0000313" key="2">
    <source>
        <dbReference type="EMBL" id="KOO82547.1"/>
    </source>
</evidence>
<name>A0AB34THW1_STEMA</name>
<dbReference type="EMBL" id="JZIW01000001">
    <property type="protein sequence ID" value="KOO82547.1"/>
    <property type="molecule type" value="Genomic_DNA"/>
</dbReference>
<keyword evidence="1" id="KW-0732">Signal</keyword>
<evidence type="ECO:0000313" key="3">
    <source>
        <dbReference type="Proteomes" id="UP000037632"/>
    </source>
</evidence>
<comment type="caution">
    <text evidence="2">The sequence shown here is derived from an EMBL/GenBank/DDBJ whole genome shotgun (WGS) entry which is preliminary data.</text>
</comment>
<dbReference type="Proteomes" id="UP000037632">
    <property type="component" value="Unassembled WGS sequence"/>
</dbReference>
<dbReference type="InterPro" id="IPR010888">
    <property type="entry name" value="CblD"/>
</dbReference>
<dbReference type="RefSeq" id="WP_053461285.1">
    <property type="nucleotide sequence ID" value="NZ_JZIW01000001.1"/>
</dbReference>